<dbReference type="GO" id="GO:0016020">
    <property type="term" value="C:membrane"/>
    <property type="evidence" value="ECO:0007669"/>
    <property type="project" value="UniProtKB-SubCell"/>
</dbReference>
<evidence type="ECO:0000313" key="17">
    <source>
        <dbReference type="EMBL" id="TCG05697.1"/>
    </source>
</evidence>
<evidence type="ECO:0000256" key="6">
    <source>
        <dbReference type="ARBA" id="ARBA00022692"/>
    </source>
</evidence>
<organism evidence="17 18">
    <name type="scientific">Paraburkholderia steynii</name>
    <dbReference type="NCBI Taxonomy" id="1245441"/>
    <lineage>
        <taxon>Bacteria</taxon>
        <taxon>Pseudomonadati</taxon>
        <taxon>Pseudomonadota</taxon>
        <taxon>Betaproteobacteria</taxon>
        <taxon>Burkholderiales</taxon>
        <taxon>Burkholderiaceae</taxon>
        <taxon>Paraburkholderia</taxon>
    </lineage>
</organism>
<keyword evidence="11 15" id="KW-0472">Membrane</keyword>
<dbReference type="PANTHER" id="PTHR22888">
    <property type="entry name" value="CYTOCHROME C OXIDASE, SUBUNIT II"/>
    <property type="match status" value="1"/>
</dbReference>
<dbReference type="Proteomes" id="UP000294200">
    <property type="component" value="Unassembled WGS sequence"/>
</dbReference>
<evidence type="ECO:0000256" key="2">
    <source>
        <dbReference type="ARBA" id="ARBA00004418"/>
    </source>
</evidence>
<evidence type="ECO:0000256" key="9">
    <source>
        <dbReference type="ARBA" id="ARBA00022989"/>
    </source>
</evidence>
<reference evidence="17 18" key="1">
    <citation type="submission" date="2017-02" db="EMBL/GenBank/DDBJ databases">
        <title>Paraburkholderia sophoroidis sp. nov. and Paraburkholderia steynii sp. nov. rhizobial symbionts of the fynbos legume Hypocalyptus sophoroides.</title>
        <authorList>
            <person name="Steenkamp E.T."/>
            <person name="Beukes C.W."/>
            <person name="Van Zyl E."/>
            <person name="Avontuur J."/>
            <person name="Chan W.Y."/>
            <person name="Hassen A."/>
            <person name="Palmer M."/>
            <person name="Mthombeni L."/>
            <person name="Phalane F."/>
            <person name="Sereme K."/>
            <person name="Venter S.N."/>
        </authorList>
    </citation>
    <scope>NUCLEOTIDE SEQUENCE [LARGE SCALE GENOMIC DNA]</scope>
    <source>
        <strain evidence="17 18">HC1.1ba</strain>
    </source>
</reference>
<accession>A0A4R0XEZ2</accession>
<feature type="transmembrane region" description="Helical" evidence="15">
    <location>
        <begin position="58"/>
        <end position="79"/>
    </location>
</feature>
<evidence type="ECO:0000256" key="7">
    <source>
        <dbReference type="ARBA" id="ARBA00022723"/>
    </source>
</evidence>
<dbReference type="InterPro" id="IPR002429">
    <property type="entry name" value="CcO_II-like_C"/>
</dbReference>
<keyword evidence="10" id="KW-0186">Copper</keyword>
<keyword evidence="9 15" id="KW-1133">Transmembrane helix</keyword>
<keyword evidence="18" id="KW-1185">Reference proteome</keyword>
<evidence type="ECO:0000256" key="13">
    <source>
        <dbReference type="ARBA" id="ARBA00031399"/>
    </source>
</evidence>
<comment type="catalytic activity">
    <reaction evidence="14">
        <text>4 Fe(II)-[cytochrome c] + O2 + 8 H(+)(in) = 4 Fe(III)-[cytochrome c] + 2 H2O + 4 H(+)(out)</text>
        <dbReference type="Rhea" id="RHEA:11436"/>
        <dbReference type="Rhea" id="RHEA-COMP:10350"/>
        <dbReference type="Rhea" id="RHEA-COMP:14399"/>
        <dbReference type="ChEBI" id="CHEBI:15377"/>
        <dbReference type="ChEBI" id="CHEBI:15378"/>
        <dbReference type="ChEBI" id="CHEBI:15379"/>
        <dbReference type="ChEBI" id="CHEBI:29033"/>
        <dbReference type="ChEBI" id="CHEBI:29034"/>
        <dbReference type="EC" id="7.1.1.9"/>
    </reaction>
</comment>
<dbReference type="Gene3D" id="2.60.40.420">
    <property type="entry name" value="Cupredoxins - blue copper proteins"/>
    <property type="match status" value="1"/>
</dbReference>
<dbReference type="InterPro" id="IPR008972">
    <property type="entry name" value="Cupredoxin"/>
</dbReference>
<dbReference type="NCBIfam" id="TIGR02866">
    <property type="entry name" value="CoxB"/>
    <property type="match status" value="1"/>
</dbReference>
<dbReference type="GO" id="GO:0005507">
    <property type="term" value="F:copper ion binding"/>
    <property type="evidence" value="ECO:0007669"/>
    <property type="project" value="InterPro"/>
</dbReference>
<feature type="transmembrane region" description="Helical" evidence="15">
    <location>
        <begin position="100"/>
        <end position="125"/>
    </location>
</feature>
<evidence type="ECO:0000256" key="10">
    <source>
        <dbReference type="ARBA" id="ARBA00023008"/>
    </source>
</evidence>
<proteinExistence type="inferred from homology"/>
<dbReference type="InterPro" id="IPR045187">
    <property type="entry name" value="CcO_II"/>
</dbReference>
<keyword evidence="4" id="KW-0813">Transport</keyword>
<dbReference type="InterPro" id="IPR001505">
    <property type="entry name" value="Copper_CuA"/>
</dbReference>
<keyword evidence="5" id="KW-0679">Respiratory chain</keyword>
<evidence type="ECO:0000256" key="15">
    <source>
        <dbReference type="SAM" id="Phobius"/>
    </source>
</evidence>
<name>A0A4R0XEZ2_9BURK</name>
<dbReference type="CDD" id="cd04213">
    <property type="entry name" value="CuRO_CcO_Caa3_II"/>
    <property type="match status" value="1"/>
</dbReference>
<comment type="function">
    <text evidence="12">Subunits I and II form the functional core of the enzyme complex. Electrons originating in cytochrome c are transferred via heme a and Cu(A) to the binuclear center formed by heme a3 and Cu(B).</text>
</comment>
<evidence type="ECO:0000256" key="4">
    <source>
        <dbReference type="ARBA" id="ARBA00022448"/>
    </source>
</evidence>
<evidence type="ECO:0000313" key="18">
    <source>
        <dbReference type="Proteomes" id="UP000294200"/>
    </source>
</evidence>
<keyword evidence="6 15" id="KW-0812">Transmembrane</keyword>
<dbReference type="Pfam" id="PF00116">
    <property type="entry name" value="COX2"/>
    <property type="match status" value="1"/>
</dbReference>
<dbReference type="GO" id="GO:0004129">
    <property type="term" value="F:cytochrome-c oxidase activity"/>
    <property type="evidence" value="ECO:0007669"/>
    <property type="project" value="UniProtKB-EC"/>
</dbReference>
<dbReference type="AlphaFoldDB" id="A0A4R0XEZ2"/>
<evidence type="ECO:0000256" key="12">
    <source>
        <dbReference type="ARBA" id="ARBA00024688"/>
    </source>
</evidence>
<dbReference type="PROSITE" id="PS50857">
    <property type="entry name" value="COX2_CUA"/>
    <property type="match status" value="1"/>
</dbReference>
<dbReference type="GO" id="GO:0042773">
    <property type="term" value="P:ATP synthesis coupled electron transport"/>
    <property type="evidence" value="ECO:0007669"/>
    <property type="project" value="TreeGrafter"/>
</dbReference>
<evidence type="ECO:0000256" key="5">
    <source>
        <dbReference type="ARBA" id="ARBA00022660"/>
    </source>
</evidence>
<feature type="domain" description="Cytochrome oxidase subunit II copper A binding" evidence="16">
    <location>
        <begin position="133"/>
        <end position="250"/>
    </location>
</feature>
<dbReference type="SUPFAM" id="SSF49503">
    <property type="entry name" value="Cupredoxins"/>
    <property type="match status" value="1"/>
</dbReference>
<evidence type="ECO:0000256" key="1">
    <source>
        <dbReference type="ARBA" id="ARBA00004141"/>
    </source>
</evidence>
<evidence type="ECO:0000256" key="3">
    <source>
        <dbReference type="ARBA" id="ARBA00007866"/>
    </source>
</evidence>
<keyword evidence="8" id="KW-0249">Electron transport</keyword>
<evidence type="ECO:0000259" key="16">
    <source>
        <dbReference type="PROSITE" id="PS50857"/>
    </source>
</evidence>
<dbReference type="GO" id="GO:0042597">
    <property type="term" value="C:periplasmic space"/>
    <property type="evidence" value="ECO:0007669"/>
    <property type="project" value="UniProtKB-SubCell"/>
</dbReference>
<evidence type="ECO:0000256" key="8">
    <source>
        <dbReference type="ARBA" id="ARBA00022982"/>
    </source>
</evidence>
<keyword evidence="7" id="KW-0479">Metal-binding</keyword>
<comment type="subcellular location">
    <subcellularLocation>
        <location evidence="1">Membrane</location>
        <topology evidence="1">Multi-pass membrane protein</topology>
    </subcellularLocation>
    <subcellularLocation>
        <location evidence="2">Periplasm</location>
    </subcellularLocation>
</comment>
<dbReference type="GO" id="GO:0016491">
    <property type="term" value="F:oxidoreductase activity"/>
    <property type="evidence" value="ECO:0007669"/>
    <property type="project" value="InterPro"/>
</dbReference>
<evidence type="ECO:0000256" key="14">
    <source>
        <dbReference type="ARBA" id="ARBA00047816"/>
    </source>
</evidence>
<dbReference type="PANTHER" id="PTHR22888:SF9">
    <property type="entry name" value="CYTOCHROME C OXIDASE SUBUNIT 2"/>
    <property type="match status" value="1"/>
</dbReference>
<dbReference type="InterPro" id="IPR014222">
    <property type="entry name" value="Cyt_c_oxidase_su2"/>
</dbReference>
<protein>
    <recommendedName>
        <fullName evidence="13">Cytochrome aa3 subunit 2</fullName>
    </recommendedName>
</protein>
<dbReference type="PROSITE" id="PS00078">
    <property type="entry name" value="COX2"/>
    <property type="match status" value="1"/>
</dbReference>
<comment type="similarity">
    <text evidence="3">Belongs to the cytochrome c oxidase subunit 2 family.</text>
</comment>
<sequence length="279" mass="30558">MLRTSGRTTSLVSGVLAAVAPHEALALDIAKGEQSEGRLPLAYFLHEAGPAALPVLRLGWALAALCVGVCLVIAFLLAVSIWRRSRASARDGISAGGGTGIVWIGTAISTVLLMGVLIYMLWVLAQVADPPQRPLLTVTVTAYDWWWKVDYGDDEHRFSTANEIHIPVGQPVLFRLKSADVIHAFWVPELSGKTQNIPGQINQQWIQADRPGTYRGQCTQFCGPQHAHMAFEIVAEPPQTACAADLFLRPMTARPCPAQAGDRDVPARFRTFLFRPNRW</sequence>
<gene>
    <name evidence="17" type="ORF">BZM27_31780</name>
</gene>
<dbReference type="EMBL" id="MWML01000151">
    <property type="protein sequence ID" value="TCG05697.1"/>
    <property type="molecule type" value="Genomic_DNA"/>
</dbReference>
<comment type="caution">
    <text evidence="17">The sequence shown here is derived from an EMBL/GenBank/DDBJ whole genome shotgun (WGS) entry which is preliminary data.</text>
</comment>
<dbReference type="InterPro" id="IPR034236">
    <property type="entry name" value="CuRO_CcO_Caa3_II"/>
</dbReference>
<evidence type="ECO:0000256" key="11">
    <source>
        <dbReference type="ARBA" id="ARBA00023136"/>
    </source>
</evidence>